<reference evidence="1 2" key="1">
    <citation type="journal article" date="2011" name="J. Exp. Med.">
        <title>A live-attenuated chlamydial vaccine protects against trachoma in nonhuman primates.</title>
        <authorList>
            <person name="Kari L."/>
            <person name="Whitmire W.M."/>
            <person name="Olivares-Zavaleta N."/>
            <person name="Goheen M.M."/>
            <person name="Taylor L.D."/>
            <person name="Carlson J.H."/>
            <person name="Sturdevant G.L."/>
            <person name="Lu C."/>
            <person name="Bakios L.E."/>
            <person name="Randall L.B."/>
            <person name="Parnell M.J."/>
            <person name="Zhong G."/>
            <person name="Caldwell H.D."/>
        </authorList>
    </citation>
    <scope>NUCLEOTIDE SEQUENCE [LARGE SCALE GENOMIC DNA]</scope>
    <source>
        <strain evidence="1 2">A2497</strain>
    </source>
</reference>
<dbReference type="EMBL" id="CP002401">
    <property type="protein sequence ID" value="AEP35253.1"/>
    <property type="molecule type" value="Genomic_DNA"/>
</dbReference>
<dbReference type="Proteomes" id="UP000009287">
    <property type="component" value="Chromosome"/>
</dbReference>
<gene>
    <name evidence="1" type="ordered locus">CTO_0973</name>
</gene>
<evidence type="ECO:0000313" key="1">
    <source>
        <dbReference type="EMBL" id="AEP35253.1"/>
    </source>
</evidence>
<sequence>MNLLISELEGFSILLTQYEKKIINWLLQIKNAF</sequence>
<dbReference type="KEGG" id="cra:CTO_0973"/>
<accession>G4NMY9</accession>
<dbReference type="AlphaFoldDB" id="G4NMY9"/>
<protein>
    <submittedName>
        <fullName evidence="1">Uncharacterized protein</fullName>
    </submittedName>
</protein>
<name>G4NMY9_CHLT4</name>
<evidence type="ECO:0000313" key="2">
    <source>
        <dbReference type="Proteomes" id="UP000009287"/>
    </source>
</evidence>
<organism evidence="1 2">
    <name type="scientific">Chlamydia trachomatis serovar A (strain A2497)</name>
    <dbReference type="NCBI Taxonomy" id="580047"/>
    <lineage>
        <taxon>Bacteria</taxon>
        <taxon>Pseudomonadati</taxon>
        <taxon>Chlamydiota</taxon>
        <taxon>Chlamydiia</taxon>
        <taxon>Chlamydiales</taxon>
        <taxon>Chlamydiaceae</taxon>
        <taxon>Chlamydia/Chlamydophila group</taxon>
        <taxon>Chlamydia</taxon>
    </lineage>
</organism>
<proteinExistence type="predicted"/>